<dbReference type="SMART" id="SM00823">
    <property type="entry name" value="PKS_PP"/>
    <property type="match status" value="1"/>
</dbReference>
<dbReference type="InterPro" id="IPR045851">
    <property type="entry name" value="AMP-bd_C_sf"/>
</dbReference>
<dbReference type="PROSITE" id="PS00455">
    <property type="entry name" value="AMP_BINDING"/>
    <property type="match status" value="1"/>
</dbReference>
<dbReference type="PROSITE" id="PS00012">
    <property type="entry name" value="PHOSPHOPANTETHEINE"/>
    <property type="match status" value="1"/>
</dbReference>
<keyword evidence="2" id="KW-0596">Phosphopantetheine</keyword>
<dbReference type="Pfam" id="PF00668">
    <property type="entry name" value="Condensation"/>
    <property type="match status" value="1"/>
</dbReference>
<dbReference type="Pfam" id="PF00501">
    <property type="entry name" value="AMP-binding"/>
    <property type="match status" value="1"/>
</dbReference>
<dbReference type="InterPro" id="IPR009081">
    <property type="entry name" value="PP-bd_ACP"/>
</dbReference>
<feature type="domain" description="Carrier" evidence="4">
    <location>
        <begin position="957"/>
        <end position="1032"/>
    </location>
</feature>
<organism evidence="5 6">
    <name type="scientific">Actinokineospora diospyrosa</name>
    <dbReference type="NCBI Taxonomy" id="103728"/>
    <lineage>
        <taxon>Bacteria</taxon>
        <taxon>Bacillati</taxon>
        <taxon>Actinomycetota</taxon>
        <taxon>Actinomycetes</taxon>
        <taxon>Pseudonocardiales</taxon>
        <taxon>Pseudonocardiaceae</taxon>
        <taxon>Actinokineospora</taxon>
    </lineage>
</organism>
<reference evidence="5 6" key="1">
    <citation type="submission" date="2022-06" db="EMBL/GenBank/DDBJ databases">
        <title>Genomic Encyclopedia of Archaeal and Bacterial Type Strains, Phase II (KMG-II): from individual species to whole genera.</title>
        <authorList>
            <person name="Goeker M."/>
        </authorList>
    </citation>
    <scope>NUCLEOTIDE SEQUENCE [LARGE SCALE GENOMIC DNA]</scope>
    <source>
        <strain evidence="5 6">DSM 44255</strain>
    </source>
</reference>
<dbReference type="InterPro" id="IPR023213">
    <property type="entry name" value="CAT-like_dom_sf"/>
</dbReference>
<dbReference type="SUPFAM" id="SSF56801">
    <property type="entry name" value="Acetyl-CoA synthetase-like"/>
    <property type="match status" value="1"/>
</dbReference>
<dbReference type="Pfam" id="PF00550">
    <property type="entry name" value="PP-binding"/>
    <property type="match status" value="1"/>
</dbReference>
<evidence type="ECO:0000313" key="5">
    <source>
        <dbReference type="EMBL" id="MCP2273936.1"/>
    </source>
</evidence>
<dbReference type="RefSeq" id="WP_253891124.1">
    <property type="nucleotide sequence ID" value="NZ_BAAAVB010000010.1"/>
</dbReference>
<evidence type="ECO:0000313" key="6">
    <source>
        <dbReference type="Proteomes" id="UP001205185"/>
    </source>
</evidence>
<evidence type="ECO:0000256" key="1">
    <source>
        <dbReference type="ARBA" id="ARBA00001957"/>
    </source>
</evidence>
<sequence>MNNQAADVASRTWDGYRLSKQQEHVLDLADGAHRVVAGVAVRAALDLDLLDRAAHDVAMAHESLRTAYRRVLGENSSVLMVIEEQPRVQVSGCAGDDAALAALVDAEARAEVDGCDLRLFLFTHTDQLRTLVLSAPRLSVDTASVEIFFHDLAAAYASRVDGVAWHREGAVQYADYAQWQFEEGAPTERQRRSAADRAARLAELPPVRLPLALRSTDTRYADLEWTVPAALARRLRDRAAESDSGLRGVLLTGWITALWHATGGPEELAVGTTLTRRPFHEVVSAIGRFECPMPVFAAISAETTLGELLRSVGMELTTGEHADESSMEPAKQHTASVPGFAFSDVAFTAQEALADLWIAPSGDTGKVTLFAQGMDGEIRLRLRYQAEGMAEGGPEALRVCLEAALSALGGDHSVAVRSLAMLDEDAARALIAATNTALPSESPVVHWHRQVEQAARRTPEATALHSDTRTWTYRELDEDANRLANELIARGVRRSSLVGLCMERSGLAIVSMLAIAKAGAGYVPVDPNLPGKRRSAIIAGAGLTHAVATERTAADLPADCIAVIVDDHLTAYAERGTEGPAVDTTDRDPAYVLFTSGSTGTPKGVLVGHGQLAAYLDGVTDRLGLTGKVDSVALSTLGTDLGNTALFPTLISGGQLLVVAPEVSADAQVLAELMASTDYDLLKITPSHLDAVFAVAESPAALMPRKALVVGGEPFGWGSFTLFRDFLGDCALYNHYGPTETTVGVLCGQTTDNALAALTSTVPLGTPMRHARVYVLDANRRPVPVGVPGELWIGGSSVSQGYLSGTAEQHERFVKDPFSPVPDARMYRSGDKARFLPGGAVDFLGRVDRQIKVRGFRVELGEIEAVMRSHPRVTSSLVVEAGESTAAHLVGYLTDVDGTRGSADWIREFLAEHLPEFMIPTHFVALESFPLTSTGKVDSAMLPEPGTYSEESTSYLEPRTPTERRVADVMATLLLRQRAGADDDFFEIGGHSLLATQLIARLREEFDVNVKLRALFENPVVSELAEFIDGLLAEKTERAGVAS</sequence>
<dbReference type="InterPro" id="IPR000873">
    <property type="entry name" value="AMP-dep_synth/lig_dom"/>
</dbReference>
<comment type="cofactor">
    <cofactor evidence="1">
        <name>pantetheine 4'-phosphate</name>
        <dbReference type="ChEBI" id="CHEBI:47942"/>
    </cofactor>
</comment>
<evidence type="ECO:0000256" key="2">
    <source>
        <dbReference type="ARBA" id="ARBA00022450"/>
    </source>
</evidence>
<accession>A0ABT1IN96</accession>
<dbReference type="InterPro" id="IPR006162">
    <property type="entry name" value="Ppantetheine_attach_site"/>
</dbReference>
<dbReference type="NCBIfam" id="TIGR01733">
    <property type="entry name" value="AA-adenyl-dom"/>
    <property type="match status" value="1"/>
</dbReference>
<dbReference type="InterPro" id="IPR029058">
    <property type="entry name" value="AB_hydrolase_fold"/>
</dbReference>
<gene>
    <name evidence="5" type="ORF">LV75_006468</name>
</gene>
<evidence type="ECO:0000256" key="3">
    <source>
        <dbReference type="ARBA" id="ARBA00022553"/>
    </source>
</evidence>
<dbReference type="InterPro" id="IPR025110">
    <property type="entry name" value="AMP-bd_C"/>
</dbReference>
<name>A0ABT1IN96_9PSEU</name>
<dbReference type="Gene3D" id="3.40.50.980">
    <property type="match status" value="2"/>
</dbReference>
<dbReference type="InterPro" id="IPR010071">
    <property type="entry name" value="AA_adenyl_dom"/>
</dbReference>
<dbReference type="Gene3D" id="3.30.559.10">
    <property type="entry name" value="Chloramphenicol acetyltransferase-like domain"/>
    <property type="match status" value="1"/>
</dbReference>
<dbReference type="InterPro" id="IPR020806">
    <property type="entry name" value="PKS_PP-bd"/>
</dbReference>
<dbReference type="Gene3D" id="2.30.38.10">
    <property type="entry name" value="Luciferase, Domain 3"/>
    <property type="match status" value="1"/>
</dbReference>
<dbReference type="SUPFAM" id="SSF47336">
    <property type="entry name" value="ACP-like"/>
    <property type="match status" value="1"/>
</dbReference>
<dbReference type="Gene3D" id="3.30.559.30">
    <property type="entry name" value="Nonribosomal peptide synthetase, condensation domain"/>
    <property type="match status" value="1"/>
</dbReference>
<dbReference type="Gene3D" id="3.40.50.1820">
    <property type="entry name" value="alpha/beta hydrolase"/>
    <property type="match status" value="1"/>
</dbReference>
<dbReference type="InterPro" id="IPR001242">
    <property type="entry name" value="Condensation_dom"/>
</dbReference>
<protein>
    <submittedName>
        <fullName evidence="5">Amino acid adenylation domain-containing protein</fullName>
    </submittedName>
</protein>
<dbReference type="EMBL" id="JAMTCO010000019">
    <property type="protein sequence ID" value="MCP2273936.1"/>
    <property type="molecule type" value="Genomic_DNA"/>
</dbReference>
<dbReference type="CDD" id="cd05930">
    <property type="entry name" value="A_NRPS"/>
    <property type="match status" value="1"/>
</dbReference>
<dbReference type="Pfam" id="PF13193">
    <property type="entry name" value="AMP-binding_C"/>
    <property type="match status" value="1"/>
</dbReference>
<dbReference type="InterPro" id="IPR036736">
    <property type="entry name" value="ACP-like_sf"/>
</dbReference>
<dbReference type="PROSITE" id="PS50075">
    <property type="entry name" value="CARRIER"/>
    <property type="match status" value="1"/>
</dbReference>
<dbReference type="InterPro" id="IPR020845">
    <property type="entry name" value="AMP-binding_CS"/>
</dbReference>
<keyword evidence="3" id="KW-0597">Phosphoprotein</keyword>
<dbReference type="Proteomes" id="UP001205185">
    <property type="component" value="Unassembled WGS sequence"/>
</dbReference>
<dbReference type="Gene3D" id="3.30.300.30">
    <property type="match status" value="1"/>
</dbReference>
<dbReference type="SUPFAM" id="SSF52777">
    <property type="entry name" value="CoA-dependent acyltransferases"/>
    <property type="match status" value="2"/>
</dbReference>
<dbReference type="PANTHER" id="PTHR45527:SF1">
    <property type="entry name" value="FATTY ACID SYNTHASE"/>
    <property type="match status" value="1"/>
</dbReference>
<dbReference type="PANTHER" id="PTHR45527">
    <property type="entry name" value="NONRIBOSOMAL PEPTIDE SYNTHETASE"/>
    <property type="match status" value="1"/>
</dbReference>
<proteinExistence type="predicted"/>
<evidence type="ECO:0000259" key="4">
    <source>
        <dbReference type="PROSITE" id="PS50075"/>
    </source>
</evidence>
<keyword evidence="6" id="KW-1185">Reference proteome</keyword>
<comment type="caution">
    <text evidence="5">The sequence shown here is derived from an EMBL/GenBank/DDBJ whole genome shotgun (WGS) entry which is preliminary data.</text>
</comment>